<keyword evidence="9" id="KW-1185">Reference proteome</keyword>
<dbReference type="PROSITE" id="PS00069">
    <property type="entry name" value="G6P_DEHYDROGENASE"/>
    <property type="match status" value="1"/>
</dbReference>
<dbReference type="InterPro" id="IPR001282">
    <property type="entry name" value="G6P_DH"/>
</dbReference>
<dbReference type="PANTHER" id="PTHR23429">
    <property type="entry name" value="GLUCOSE-6-PHOSPHATE 1-DEHYDROGENASE G6PD"/>
    <property type="match status" value="1"/>
</dbReference>
<gene>
    <name evidence="8" type="ORF">SE17_32340</name>
</gene>
<evidence type="ECO:0000259" key="7">
    <source>
        <dbReference type="Pfam" id="PF02781"/>
    </source>
</evidence>
<dbReference type="EMBL" id="LJCR01001937">
    <property type="protein sequence ID" value="KPV49489.1"/>
    <property type="molecule type" value="Genomic_DNA"/>
</dbReference>
<dbReference type="NCBIfam" id="TIGR00871">
    <property type="entry name" value="zwf"/>
    <property type="match status" value="1"/>
</dbReference>
<evidence type="ECO:0000313" key="9">
    <source>
        <dbReference type="Proteomes" id="UP000050509"/>
    </source>
</evidence>
<feature type="non-terminal residue" evidence="8">
    <location>
        <position position="1"/>
    </location>
</feature>
<dbReference type="Proteomes" id="UP000050509">
    <property type="component" value="Unassembled WGS sequence"/>
</dbReference>
<dbReference type="InterPro" id="IPR019796">
    <property type="entry name" value="G6P_DH_AS"/>
</dbReference>
<dbReference type="GO" id="GO:0005829">
    <property type="term" value="C:cytosol"/>
    <property type="evidence" value="ECO:0007669"/>
    <property type="project" value="TreeGrafter"/>
</dbReference>
<evidence type="ECO:0000256" key="1">
    <source>
        <dbReference type="ARBA" id="ARBA00004959"/>
    </source>
</evidence>
<dbReference type="Gene3D" id="3.30.360.10">
    <property type="entry name" value="Dihydrodipicolinate Reductase, domain 2"/>
    <property type="match status" value="1"/>
</dbReference>
<dbReference type="GO" id="GO:0009051">
    <property type="term" value="P:pentose-phosphate shunt, oxidative branch"/>
    <property type="evidence" value="ECO:0007669"/>
    <property type="project" value="TreeGrafter"/>
</dbReference>
<proteinExistence type="inferred from homology"/>
<reference evidence="8 9" key="1">
    <citation type="submission" date="2015-09" db="EMBL/GenBank/DDBJ databases">
        <title>Draft genome sequence of Kouleothrix aurantiaca JCM 19913.</title>
        <authorList>
            <person name="Hemp J."/>
        </authorList>
    </citation>
    <scope>NUCLEOTIDE SEQUENCE [LARGE SCALE GENOMIC DNA]</scope>
    <source>
        <strain evidence="8 9">COM-B</strain>
    </source>
</reference>
<accession>A0A0P9FAB3</accession>
<dbReference type="InterPro" id="IPR022675">
    <property type="entry name" value="G6P_DH_C"/>
</dbReference>
<dbReference type="GO" id="GO:0050661">
    <property type="term" value="F:NADP binding"/>
    <property type="evidence" value="ECO:0007669"/>
    <property type="project" value="InterPro"/>
</dbReference>
<evidence type="ECO:0000256" key="3">
    <source>
        <dbReference type="ARBA" id="ARBA00022857"/>
    </source>
</evidence>
<evidence type="ECO:0000259" key="6">
    <source>
        <dbReference type="Pfam" id="PF00479"/>
    </source>
</evidence>
<evidence type="ECO:0000256" key="4">
    <source>
        <dbReference type="ARBA" id="ARBA00023002"/>
    </source>
</evidence>
<evidence type="ECO:0000256" key="5">
    <source>
        <dbReference type="ARBA" id="ARBA00023277"/>
    </source>
</evidence>
<dbReference type="AlphaFoldDB" id="A0A0P9FAB3"/>
<dbReference type="Pfam" id="PF00479">
    <property type="entry name" value="G6PD_N"/>
    <property type="match status" value="1"/>
</dbReference>
<keyword evidence="5" id="KW-0119">Carbohydrate metabolism</keyword>
<dbReference type="Pfam" id="PF02781">
    <property type="entry name" value="G6PD_C"/>
    <property type="match status" value="1"/>
</dbReference>
<feature type="domain" description="Glucose-6-phosphate dehydrogenase NAD-binding" evidence="6">
    <location>
        <begin position="1"/>
        <end position="15"/>
    </location>
</feature>
<dbReference type="PATRIC" id="fig|186479.3.peg.3458"/>
<dbReference type="GO" id="GO:0006006">
    <property type="term" value="P:glucose metabolic process"/>
    <property type="evidence" value="ECO:0007669"/>
    <property type="project" value="InterPro"/>
</dbReference>
<comment type="caution">
    <text evidence="8">The sequence shown here is derived from an EMBL/GenBank/DDBJ whole genome shotgun (WGS) entry which is preliminary data.</text>
</comment>
<name>A0A0P9FAB3_9CHLR</name>
<comment type="pathway">
    <text evidence="1">Carbohydrate degradation; pentose phosphate pathway.</text>
</comment>
<evidence type="ECO:0000256" key="2">
    <source>
        <dbReference type="ARBA" id="ARBA00009975"/>
    </source>
</evidence>
<dbReference type="PRINTS" id="PR00079">
    <property type="entry name" value="G6PDHDRGNASE"/>
</dbReference>
<feature type="domain" description="Glucose-6-phosphate dehydrogenase C-terminal" evidence="7">
    <location>
        <begin position="17"/>
        <end position="316"/>
    </location>
</feature>
<protein>
    <submittedName>
        <fullName evidence="8">Glucose-6-phosphate dehydrogenase</fullName>
    </submittedName>
</protein>
<evidence type="ECO:0000313" key="8">
    <source>
        <dbReference type="EMBL" id="KPV49489.1"/>
    </source>
</evidence>
<keyword evidence="4" id="KW-0560">Oxidoreductase</keyword>
<keyword evidence="3" id="KW-0521">NADP</keyword>
<organism evidence="8 9">
    <name type="scientific">Kouleothrix aurantiaca</name>
    <dbReference type="NCBI Taxonomy" id="186479"/>
    <lineage>
        <taxon>Bacteria</taxon>
        <taxon>Bacillati</taxon>
        <taxon>Chloroflexota</taxon>
        <taxon>Chloroflexia</taxon>
        <taxon>Chloroflexales</taxon>
        <taxon>Roseiflexineae</taxon>
        <taxon>Roseiflexaceae</taxon>
        <taxon>Kouleothrix</taxon>
    </lineage>
</organism>
<dbReference type="SUPFAM" id="SSF55347">
    <property type="entry name" value="Glyceraldehyde-3-phosphate dehydrogenase-like, C-terminal domain"/>
    <property type="match status" value="1"/>
</dbReference>
<dbReference type="UniPathway" id="UPA00115"/>
<dbReference type="PANTHER" id="PTHR23429:SF0">
    <property type="entry name" value="GLUCOSE-6-PHOSPHATE 1-DEHYDROGENASE"/>
    <property type="match status" value="1"/>
</dbReference>
<sequence>VYRIDHYLGKETVQNILVFRFANGIFEPLWDRRYVDHVQITVAETVGLEGRGGYYEHAGAMRDMVQNHLMQLLTLTAMEPPIGYRADAVRDEKVKVLRAIRPIAPEQVDQFTVRGQYGPGTAGGQAVPGYRQEEGVAPDSNTETYVALQFYIDNWRWAGVPFLLRTGKRLPKRVSEIAIQFRSAPLMLFDSGPLSDIEPNVLAMQVQPDEGITLRFDSKVPGQVNQIRPVTMDFRYNAAFGVESPEAYERLLLDAMLGDSTLFTRSDEVEASWSLITPIHQGWAQTAPPAFPNYDAGTWGPKAADALLGKEWRAWRRL</sequence>
<dbReference type="InterPro" id="IPR022674">
    <property type="entry name" value="G6P_DH_NAD-bd"/>
</dbReference>
<comment type="similarity">
    <text evidence="2">Belongs to the glucose-6-phosphate dehydrogenase family.</text>
</comment>
<dbReference type="GO" id="GO:0004345">
    <property type="term" value="F:glucose-6-phosphate dehydrogenase activity"/>
    <property type="evidence" value="ECO:0007669"/>
    <property type="project" value="InterPro"/>
</dbReference>